<sequence>MCSPIVPNTSVDIGNLAQQVMSPSVSGPNALTIKLTDASNYQRWFNKLTNKVLTTSVYWFEYLQNGGVVDNIQVFANLSSAQRITVASCFNVALIMLIRNSCSGTAQIEVSHYFENSDDENAIELLQWLKAKFSFPTVSMLVENFSNTSNMINTAPIEKRDWAVKLSSIILTDATEDETSYSTLLNNPTFHSYRKKMLDRLAASLMVSISPSIKEKILDRYGDDFSISTDQVTKLLERKAANSGTENNQVVIAHGKYNAKNKHKTSNRECAVCKGPHSLENCKIFKSKFPQAHIFQKAKKKTQMNNSHYSDGMNDSSWMAISDSATTNSNATSSSALSSNHWIFDTGCTSHMTPHRSVFSEFHTDVSGSVKGAGGSVRIKGHGTVKLNGITLNDVLYVPDLPVNLISIRKATQTSKNQFVFTNEKVDVFNENHRLVSSGSLCVLSQVAYINRRIGNNRGTHRV</sequence>
<dbReference type="InterPro" id="IPR035179">
    <property type="entry name" value="DUF5314"/>
</dbReference>
<dbReference type="eggNOG" id="KOG0017">
    <property type="taxonomic scope" value="Eukaryota"/>
</dbReference>
<dbReference type="PANTHER" id="PTHR47592">
    <property type="entry name" value="PBF68 PROTEIN"/>
    <property type="match status" value="1"/>
</dbReference>
<dbReference type="OrthoDB" id="5598079at2759"/>
<dbReference type="GeneID" id="11493713"/>
<reference evidence="2 3" key="1">
    <citation type="journal article" date="2011" name="Proc. Natl. Acad. Sci. U.S.A.">
        <title>Evolutionary erosion of yeast sex chromosomes by mating-type switching accidents.</title>
        <authorList>
            <person name="Gordon J.L."/>
            <person name="Armisen D."/>
            <person name="Proux-Wera E."/>
            <person name="Oheigeartaigh S.S."/>
            <person name="Byrne K.P."/>
            <person name="Wolfe K.H."/>
        </authorList>
    </citation>
    <scope>NUCLEOTIDE SEQUENCE [LARGE SCALE GENOMIC DNA]</scope>
    <source>
        <strain evidence="3">ATCC 10597 / BCRC 20456 / CBS 421 / NBRC 0211 / NRRL Y-12639</strain>
    </source>
</reference>
<evidence type="ECO:0000313" key="2">
    <source>
        <dbReference type="EMBL" id="CCD26781.1"/>
    </source>
</evidence>
<evidence type="ECO:0000313" key="3">
    <source>
        <dbReference type="Proteomes" id="UP000000689"/>
    </source>
</evidence>
<keyword evidence="3" id="KW-1185">Reference proteome</keyword>
<dbReference type="Proteomes" id="UP000000689">
    <property type="component" value="Chromosome 9"/>
</dbReference>
<proteinExistence type="predicted"/>
<dbReference type="Pfam" id="PF22936">
    <property type="entry name" value="Pol_BBD"/>
    <property type="match status" value="1"/>
</dbReference>
<dbReference type="KEGG" id="ndi:NDAI_0I02120"/>
<dbReference type="InterPro" id="IPR054722">
    <property type="entry name" value="PolX-like_BBD"/>
</dbReference>
<feature type="domain" description="Retrovirus-related Pol polyprotein from transposon TNT 1-94-like beta-barrel" evidence="1">
    <location>
        <begin position="342"/>
        <end position="413"/>
    </location>
</feature>
<dbReference type="Pfam" id="PF17241">
    <property type="entry name" value="Retrotran_gag_4"/>
    <property type="match status" value="1"/>
</dbReference>
<name>G0WG70_NAUDC</name>
<gene>
    <name evidence="2" type="primary">NDAI0I02120</name>
    <name evidence="2" type="ordered locus">NDAI_0I02120</name>
</gene>
<accession>G0WG70</accession>
<organism evidence="2 3">
    <name type="scientific">Naumovozyma dairenensis (strain ATCC 10597 / BCRC 20456 / CBS 421 / NBRC 0211 / NRRL Y-12639)</name>
    <name type="common">Saccharomyces dairenensis</name>
    <dbReference type="NCBI Taxonomy" id="1071378"/>
    <lineage>
        <taxon>Eukaryota</taxon>
        <taxon>Fungi</taxon>
        <taxon>Dikarya</taxon>
        <taxon>Ascomycota</taxon>
        <taxon>Saccharomycotina</taxon>
        <taxon>Saccharomycetes</taxon>
        <taxon>Saccharomycetales</taxon>
        <taxon>Saccharomycetaceae</taxon>
        <taxon>Naumovozyma</taxon>
    </lineage>
</organism>
<dbReference type="HOGENOM" id="CLU_039098_0_0_1"/>
<protein>
    <recommendedName>
        <fullName evidence="1">Retrovirus-related Pol polyprotein from transposon TNT 1-94-like beta-barrel domain-containing protein</fullName>
    </recommendedName>
</protein>
<evidence type="ECO:0000259" key="1">
    <source>
        <dbReference type="Pfam" id="PF22936"/>
    </source>
</evidence>
<dbReference type="PANTHER" id="PTHR47592:SF27">
    <property type="entry name" value="OS08G0421700 PROTEIN"/>
    <property type="match status" value="1"/>
</dbReference>
<dbReference type="OMA" id="PISKCAK"/>
<dbReference type="AlphaFoldDB" id="G0WG70"/>
<dbReference type="RefSeq" id="XP_003672024.1">
    <property type="nucleotide sequence ID" value="XM_003671976.1"/>
</dbReference>
<dbReference type="EMBL" id="HE580275">
    <property type="protein sequence ID" value="CCD26781.1"/>
    <property type="molecule type" value="Genomic_DNA"/>
</dbReference>